<dbReference type="Proteomes" id="UP000623010">
    <property type="component" value="Unassembled WGS sequence"/>
</dbReference>
<feature type="compositionally biased region" description="Low complexity" evidence="1">
    <location>
        <begin position="31"/>
        <end position="57"/>
    </location>
</feature>
<dbReference type="EMBL" id="BMWH01000011">
    <property type="protein sequence ID" value="GGZ90810.1"/>
    <property type="molecule type" value="Genomic_DNA"/>
</dbReference>
<dbReference type="AlphaFoldDB" id="A0A918RB49"/>
<organism evidence="2 3">
    <name type="scientific">Streptomyces echinoruber</name>
    <dbReference type="NCBI Taxonomy" id="68898"/>
    <lineage>
        <taxon>Bacteria</taxon>
        <taxon>Bacillati</taxon>
        <taxon>Actinomycetota</taxon>
        <taxon>Actinomycetes</taxon>
        <taxon>Kitasatosporales</taxon>
        <taxon>Streptomycetaceae</taxon>
        <taxon>Streptomyces</taxon>
    </lineage>
</organism>
<comment type="caution">
    <text evidence="2">The sequence shown here is derived from an EMBL/GenBank/DDBJ whole genome shotgun (WGS) entry which is preliminary data.</text>
</comment>
<reference evidence="2" key="1">
    <citation type="journal article" date="2014" name="Int. J. Syst. Evol. Microbiol.">
        <title>Complete genome sequence of Corynebacterium casei LMG S-19264T (=DSM 44701T), isolated from a smear-ripened cheese.</title>
        <authorList>
            <consortium name="US DOE Joint Genome Institute (JGI-PGF)"/>
            <person name="Walter F."/>
            <person name="Albersmeier A."/>
            <person name="Kalinowski J."/>
            <person name="Ruckert C."/>
        </authorList>
    </citation>
    <scope>NUCLEOTIDE SEQUENCE</scope>
    <source>
        <strain evidence="2">JCM 5016</strain>
    </source>
</reference>
<proteinExistence type="predicted"/>
<evidence type="ECO:0000313" key="2">
    <source>
        <dbReference type="EMBL" id="GGZ90810.1"/>
    </source>
</evidence>
<evidence type="ECO:0000313" key="3">
    <source>
        <dbReference type="Proteomes" id="UP000623010"/>
    </source>
</evidence>
<protein>
    <recommendedName>
        <fullName evidence="4">L,D-transpeptidase</fullName>
    </recommendedName>
</protein>
<accession>A0A918RB49</accession>
<name>A0A918RB49_9ACTN</name>
<evidence type="ECO:0008006" key="4">
    <source>
        <dbReference type="Google" id="ProtNLM"/>
    </source>
</evidence>
<gene>
    <name evidence="2" type="ORF">GCM10010389_31560</name>
</gene>
<keyword evidence="3" id="KW-1185">Reference proteome</keyword>
<reference evidence="2" key="2">
    <citation type="submission" date="2020-09" db="EMBL/GenBank/DDBJ databases">
        <authorList>
            <person name="Sun Q."/>
            <person name="Ohkuma M."/>
        </authorList>
    </citation>
    <scope>NUCLEOTIDE SEQUENCE</scope>
    <source>
        <strain evidence="2">JCM 5016</strain>
    </source>
</reference>
<feature type="region of interest" description="Disordered" evidence="1">
    <location>
        <begin position="26"/>
        <end position="62"/>
    </location>
</feature>
<evidence type="ECO:0000256" key="1">
    <source>
        <dbReference type="SAM" id="MobiDB-lite"/>
    </source>
</evidence>
<sequence length="179" mass="17992">MAGLTAAALGAVGFLAWQARGNAPTELTGGRAAAHASASPSPSAAAVREPARSAVPPDGSGTGARVVYSVHDARVWLVDADGTVRRSFPVTPGTVDPPPGSYSVTSRSRAVTGTDGTAVEHVVRFTSVGGVTIGFSAAVDGATPTADPATPAGGIRETREDGSVMWDFALIGRKVVVVR</sequence>